<comment type="cofactor">
    <cofactor evidence="7">
        <name>heme</name>
        <dbReference type="ChEBI" id="CHEBI:30413"/>
    </cofactor>
</comment>
<evidence type="ECO:0000256" key="4">
    <source>
        <dbReference type="ARBA" id="ARBA00023002"/>
    </source>
</evidence>
<evidence type="ECO:0000256" key="5">
    <source>
        <dbReference type="ARBA" id="ARBA00023004"/>
    </source>
</evidence>
<dbReference type="GO" id="GO:0004497">
    <property type="term" value="F:monooxygenase activity"/>
    <property type="evidence" value="ECO:0007669"/>
    <property type="project" value="UniProtKB-KW"/>
</dbReference>
<evidence type="ECO:0000313" key="9">
    <source>
        <dbReference type="EMBL" id="KGM36051.1"/>
    </source>
</evidence>
<dbReference type="PANTHER" id="PTHR24291">
    <property type="entry name" value="CYTOCHROME P450 FAMILY 4"/>
    <property type="match status" value="1"/>
</dbReference>
<dbReference type="AlphaFoldDB" id="A0A0A0DBG0"/>
<evidence type="ECO:0000313" key="10">
    <source>
        <dbReference type="Proteomes" id="UP000029995"/>
    </source>
</evidence>
<evidence type="ECO:0000256" key="6">
    <source>
        <dbReference type="ARBA" id="ARBA00023033"/>
    </source>
</evidence>
<dbReference type="OrthoDB" id="9764248at2"/>
<evidence type="ECO:0000256" key="7">
    <source>
        <dbReference type="PIRSR" id="PIRSR602401-1"/>
    </source>
</evidence>
<keyword evidence="3 7" id="KW-0479">Metal-binding</keyword>
<dbReference type="Gene3D" id="1.10.630.10">
    <property type="entry name" value="Cytochrome P450"/>
    <property type="match status" value="1"/>
</dbReference>
<dbReference type="Proteomes" id="UP000029995">
    <property type="component" value="Unassembled WGS sequence"/>
</dbReference>
<sequence length="443" mass="48726">MASTVRKGLFASLAHAVAARRNGLCGIPDEAYAAAWTEQAVLGWRFLLANDPEAIRAILTADEEATGKARWVQRTIGPALGDGLLSTEGEDWRRSRVVVQPMFHPTRITARHGVIVQAAEDLGAHWRAAVAGGVRDVTPDLSRATREILLGLFFDPDFSGILARLGDLIPILQETAGRARFKTLLGLPRWWPDRLGPEFRRARLALQAALDEALACRRADPVQHDDLPGRLLAAGLDDARIRAEITTLFFAGYETTANGMAWAVWELAHHPDLADAIRDELLAVTGGALPIPDQLSALDLTNRMIHEVLRLYPPGWIVGRRARRPLEVPGSDGRRRIRRGTTINIAAWVTHRSPRHWPDPERFDPERFLEATAAQRPRGVYLPFGHGPRACPGRGLALAEMSVLVALIARDFRIEPAGLPPKPLGRVTLRPGGPVTIRITPRS</sequence>
<dbReference type="InterPro" id="IPR036396">
    <property type="entry name" value="Cyt_P450_sf"/>
</dbReference>
<keyword evidence="5 7" id="KW-0408">Iron</keyword>
<keyword evidence="2 7" id="KW-0349">Heme</keyword>
<evidence type="ECO:0000256" key="2">
    <source>
        <dbReference type="ARBA" id="ARBA00022617"/>
    </source>
</evidence>
<dbReference type="GO" id="GO:0016705">
    <property type="term" value="F:oxidoreductase activity, acting on paired donors, with incorporation or reduction of molecular oxygen"/>
    <property type="evidence" value="ECO:0007669"/>
    <property type="project" value="InterPro"/>
</dbReference>
<dbReference type="SUPFAM" id="SSF48264">
    <property type="entry name" value="Cytochrome P450"/>
    <property type="match status" value="1"/>
</dbReference>
<evidence type="ECO:0008006" key="11">
    <source>
        <dbReference type="Google" id="ProtNLM"/>
    </source>
</evidence>
<evidence type="ECO:0000256" key="3">
    <source>
        <dbReference type="ARBA" id="ARBA00022723"/>
    </source>
</evidence>
<comment type="caution">
    <text evidence="9">The sequence shown here is derived from an EMBL/GenBank/DDBJ whole genome shotgun (WGS) entry which is preliminary data.</text>
</comment>
<dbReference type="EMBL" id="JANX01000002">
    <property type="protein sequence ID" value="KGM36051.1"/>
    <property type="molecule type" value="Genomic_DNA"/>
</dbReference>
<keyword evidence="4 8" id="KW-0560">Oxidoreductase</keyword>
<dbReference type="InterPro" id="IPR001128">
    <property type="entry name" value="Cyt_P450"/>
</dbReference>
<dbReference type="InterPro" id="IPR017972">
    <property type="entry name" value="Cyt_P450_CS"/>
</dbReference>
<comment type="similarity">
    <text evidence="1 8">Belongs to the cytochrome P450 family.</text>
</comment>
<evidence type="ECO:0000256" key="1">
    <source>
        <dbReference type="ARBA" id="ARBA00010617"/>
    </source>
</evidence>
<dbReference type="InterPro" id="IPR002401">
    <property type="entry name" value="Cyt_P450_E_grp-I"/>
</dbReference>
<dbReference type="RefSeq" id="WP_034830814.1">
    <property type="nucleotide sequence ID" value="NZ_JANX01000002.1"/>
</dbReference>
<evidence type="ECO:0000256" key="8">
    <source>
        <dbReference type="RuleBase" id="RU000461"/>
    </source>
</evidence>
<organism evidence="9 10">
    <name type="scientific">Inquilinus limosus MP06</name>
    <dbReference type="NCBI Taxonomy" id="1398085"/>
    <lineage>
        <taxon>Bacteria</taxon>
        <taxon>Pseudomonadati</taxon>
        <taxon>Pseudomonadota</taxon>
        <taxon>Alphaproteobacteria</taxon>
        <taxon>Rhodospirillales</taxon>
        <taxon>Rhodospirillaceae</taxon>
        <taxon>Inquilinus</taxon>
    </lineage>
</organism>
<dbReference type="GO" id="GO:0020037">
    <property type="term" value="F:heme binding"/>
    <property type="evidence" value="ECO:0007669"/>
    <property type="project" value="InterPro"/>
</dbReference>
<dbReference type="PANTHER" id="PTHR24291:SF50">
    <property type="entry name" value="BIFUNCTIONAL ALBAFLAVENONE MONOOXYGENASE_TERPENE SYNTHASE"/>
    <property type="match status" value="1"/>
</dbReference>
<dbReference type="PROSITE" id="PS00086">
    <property type="entry name" value="CYTOCHROME_P450"/>
    <property type="match status" value="1"/>
</dbReference>
<gene>
    <name evidence="9" type="ORF">P409_00820</name>
</gene>
<dbReference type="GO" id="GO:0005506">
    <property type="term" value="F:iron ion binding"/>
    <property type="evidence" value="ECO:0007669"/>
    <property type="project" value="InterPro"/>
</dbReference>
<protein>
    <recommendedName>
        <fullName evidence="11">Cytochrome P450</fullName>
    </recommendedName>
</protein>
<reference evidence="9 10" key="1">
    <citation type="submission" date="2014-01" db="EMBL/GenBank/DDBJ databases">
        <title>Genome sequence determination for a cystic fibrosis isolate, Inquilinus limosus.</title>
        <authorList>
            <person name="Pino M."/>
            <person name="Di Conza J."/>
            <person name="Gutkind G."/>
        </authorList>
    </citation>
    <scope>NUCLEOTIDE SEQUENCE [LARGE SCALE GENOMIC DNA]</scope>
    <source>
        <strain evidence="9 10">MP06</strain>
    </source>
</reference>
<dbReference type="PRINTS" id="PR00385">
    <property type="entry name" value="P450"/>
</dbReference>
<proteinExistence type="inferred from homology"/>
<name>A0A0A0DBG0_9PROT</name>
<dbReference type="InterPro" id="IPR050196">
    <property type="entry name" value="Cytochrome_P450_Monoox"/>
</dbReference>
<dbReference type="Pfam" id="PF00067">
    <property type="entry name" value="p450"/>
    <property type="match status" value="1"/>
</dbReference>
<keyword evidence="6 8" id="KW-0503">Monooxygenase</keyword>
<dbReference type="PRINTS" id="PR00463">
    <property type="entry name" value="EP450I"/>
</dbReference>
<accession>A0A0A0DBG0</accession>
<feature type="binding site" description="axial binding residue" evidence="7">
    <location>
        <position position="391"/>
    </location>
    <ligand>
        <name>heme</name>
        <dbReference type="ChEBI" id="CHEBI:30413"/>
    </ligand>
    <ligandPart>
        <name>Fe</name>
        <dbReference type="ChEBI" id="CHEBI:18248"/>
    </ligandPart>
</feature>